<dbReference type="InterPro" id="IPR033694">
    <property type="entry name" value="PGPEP1_Cys_AS"/>
</dbReference>
<evidence type="ECO:0000256" key="3">
    <source>
        <dbReference type="ARBA" id="ARBA00004496"/>
    </source>
</evidence>
<keyword evidence="5 9" id="KW-0963">Cytoplasm</keyword>
<dbReference type="PANTHER" id="PTHR23402:SF1">
    <property type="entry name" value="PYROGLUTAMYL-PEPTIDASE I"/>
    <property type="match status" value="1"/>
</dbReference>
<dbReference type="GO" id="GO:0016920">
    <property type="term" value="F:pyroglutamyl-peptidase activity"/>
    <property type="evidence" value="ECO:0007669"/>
    <property type="project" value="UniProtKB-UniRule"/>
</dbReference>
<evidence type="ECO:0000256" key="10">
    <source>
        <dbReference type="PROSITE-ProRule" id="PRU10076"/>
    </source>
</evidence>
<dbReference type="AlphaFoldDB" id="A0A1L8R9E9"/>
<dbReference type="PRINTS" id="PR00706">
    <property type="entry name" value="PYROGLUPTASE"/>
</dbReference>
<dbReference type="GO" id="GO:0005829">
    <property type="term" value="C:cytosol"/>
    <property type="evidence" value="ECO:0007669"/>
    <property type="project" value="InterPro"/>
</dbReference>
<evidence type="ECO:0000256" key="7">
    <source>
        <dbReference type="ARBA" id="ARBA00022801"/>
    </source>
</evidence>
<comment type="caution">
    <text evidence="12">The sequence shown here is derived from an EMBL/GenBank/DDBJ whole genome shotgun (WGS) entry which is preliminary data.</text>
</comment>
<comment type="similarity">
    <text evidence="4 9">Belongs to the peptidase C15 family.</text>
</comment>
<dbReference type="EC" id="3.4.19.3" evidence="9"/>
<dbReference type="CDD" id="cd00501">
    <property type="entry name" value="Peptidase_C15"/>
    <property type="match status" value="1"/>
</dbReference>
<evidence type="ECO:0000256" key="1">
    <source>
        <dbReference type="ARBA" id="ARBA00001770"/>
    </source>
</evidence>
<evidence type="ECO:0000256" key="11">
    <source>
        <dbReference type="PROSITE-ProRule" id="PRU10077"/>
    </source>
</evidence>
<dbReference type="Pfam" id="PF01470">
    <property type="entry name" value="Peptidase_C15"/>
    <property type="match status" value="1"/>
</dbReference>
<protein>
    <recommendedName>
        <fullName evidence="9">Pyrrolidone-carboxylate peptidase</fullName>
        <ecNumber evidence="9">3.4.19.3</ecNumber>
    </recommendedName>
    <alternativeName>
        <fullName evidence="9">5-oxoprolyl-peptidase</fullName>
    </alternativeName>
    <alternativeName>
        <fullName evidence="9">Pyroglutamyl-peptidase I</fullName>
        <shortName evidence="9">PGP-I</shortName>
        <shortName evidence="9">Pyrase</shortName>
    </alternativeName>
</protein>
<evidence type="ECO:0000313" key="13">
    <source>
        <dbReference type="Proteomes" id="UP000182835"/>
    </source>
</evidence>
<feature type="active site" evidence="9 10">
    <location>
        <position position="82"/>
    </location>
</feature>
<dbReference type="InterPro" id="IPR029762">
    <property type="entry name" value="PGP-I_bact-type"/>
</dbReference>
<evidence type="ECO:0000256" key="5">
    <source>
        <dbReference type="ARBA" id="ARBA00022490"/>
    </source>
</evidence>
<organism evidence="12 13">
    <name type="scientific">Enterococcus canintestini</name>
    <dbReference type="NCBI Taxonomy" id="317010"/>
    <lineage>
        <taxon>Bacteria</taxon>
        <taxon>Bacillati</taxon>
        <taxon>Bacillota</taxon>
        <taxon>Bacilli</taxon>
        <taxon>Lactobacillales</taxon>
        <taxon>Enterococcaceae</taxon>
        <taxon>Enterococcus</taxon>
    </lineage>
</organism>
<dbReference type="PROSITE" id="PS01333">
    <property type="entry name" value="PYRASE_GLU"/>
    <property type="match status" value="1"/>
</dbReference>
<evidence type="ECO:0000313" key="12">
    <source>
        <dbReference type="EMBL" id="OJG16352.1"/>
    </source>
</evidence>
<dbReference type="GO" id="GO:0006508">
    <property type="term" value="P:proteolysis"/>
    <property type="evidence" value="ECO:0007669"/>
    <property type="project" value="UniProtKB-KW"/>
</dbReference>
<evidence type="ECO:0000256" key="4">
    <source>
        <dbReference type="ARBA" id="ARBA00006641"/>
    </source>
</evidence>
<gene>
    <name evidence="9" type="primary">pcp</name>
    <name evidence="12" type="ORF">RU96_GL001094</name>
</gene>
<accession>A0A1L8R9E9</accession>
<dbReference type="HAMAP" id="MF_00417">
    <property type="entry name" value="Pyrrolid_peptidase"/>
    <property type="match status" value="1"/>
</dbReference>
<proteinExistence type="inferred from homology"/>
<sequence length="219" mass="23918">MEDKMKILVTGFDPFGSEKINPALEAVKKLPTQISGAKIITLEIPTVFNEVGPIIQQAIQTYQPDLVLNVGQAGGRFNITVEKVAINLADARIADNQGNQPLDEVIFDDGPTAYFTQLPVKAIVSALNENEIPAAVSYTAGTFVCNYVMYYVQHLISTRYPKIKGGFIHVPYIPAQVVTKPNQPAMNLEDIVKGLELAITIMVTYNGLEDIKTIGGTEH</sequence>
<dbReference type="InterPro" id="IPR016125">
    <property type="entry name" value="Peptidase_C15-like"/>
</dbReference>
<keyword evidence="8 9" id="KW-0788">Thiol protease</keyword>
<evidence type="ECO:0000256" key="9">
    <source>
        <dbReference type="HAMAP-Rule" id="MF_00417"/>
    </source>
</evidence>
<comment type="subunit">
    <text evidence="9">Homotetramer.</text>
</comment>
<dbReference type="NCBIfam" id="TIGR00504">
    <property type="entry name" value="pyro_pdase"/>
    <property type="match status" value="1"/>
</dbReference>
<keyword evidence="7 9" id="KW-0378">Hydrolase</keyword>
<dbReference type="NCBIfam" id="NF009676">
    <property type="entry name" value="PRK13197.1"/>
    <property type="match status" value="1"/>
</dbReference>
<dbReference type="STRING" id="317010.RU96_GL001094"/>
<dbReference type="PROSITE" id="PS01334">
    <property type="entry name" value="PYRASE_CYS"/>
    <property type="match status" value="1"/>
</dbReference>
<feature type="active site" evidence="9">
    <location>
        <position position="169"/>
    </location>
</feature>
<reference evidence="12 13" key="1">
    <citation type="submission" date="2014-12" db="EMBL/GenBank/DDBJ databases">
        <title>Draft genome sequences of 29 type strains of Enterococci.</title>
        <authorList>
            <person name="Zhong Z."/>
            <person name="Sun Z."/>
            <person name="Liu W."/>
            <person name="Zhang W."/>
            <person name="Zhang H."/>
        </authorList>
    </citation>
    <scope>NUCLEOTIDE SEQUENCE [LARGE SCALE GENOMIC DNA]</scope>
    <source>
        <strain evidence="12 13">DSM 21207</strain>
    </source>
</reference>
<dbReference type="PANTHER" id="PTHR23402">
    <property type="entry name" value="PROTEASE FAMILY C15 PYROGLUTAMYL-PEPTIDASE I-RELATED"/>
    <property type="match status" value="1"/>
</dbReference>
<evidence type="ECO:0000256" key="2">
    <source>
        <dbReference type="ARBA" id="ARBA00002280"/>
    </source>
</evidence>
<dbReference type="EMBL" id="JXKG01000002">
    <property type="protein sequence ID" value="OJG16352.1"/>
    <property type="molecule type" value="Genomic_DNA"/>
</dbReference>
<dbReference type="Gene3D" id="3.40.630.20">
    <property type="entry name" value="Peptidase C15, pyroglutamyl peptidase I-like"/>
    <property type="match status" value="1"/>
</dbReference>
<evidence type="ECO:0000256" key="8">
    <source>
        <dbReference type="ARBA" id="ARBA00022807"/>
    </source>
</evidence>
<dbReference type="FunFam" id="3.40.630.20:FF:000001">
    <property type="entry name" value="Pyrrolidone-carboxylate peptidase"/>
    <property type="match status" value="1"/>
</dbReference>
<name>A0A1L8R9E9_9ENTE</name>
<comment type="catalytic activity">
    <reaction evidence="1 9 10">
        <text>Release of an N-terminal pyroglutamyl group from a polypeptide, the second amino acid generally not being Pro.</text>
        <dbReference type="EC" id="3.4.19.3"/>
    </reaction>
</comment>
<comment type="subcellular location">
    <subcellularLocation>
        <location evidence="3 9">Cytoplasm</location>
    </subcellularLocation>
</comment>
<keyword evidence="6 9" id="KW-0645">Protease</keyword>
<dbReference type="InterPro" id="IPR036440">
    <property type="entry name" value="Peptidase_C15-like_sf"/>
</dbReference>
<feature type="active site" evidence="9 11">
    <location>
        <position position="145"/>
    </location>
</feature>
<evidence type="ECO:0000256" key="6">
    <source>
        <dbReference type="ARBA" id="ARBA00022670"/>
    </source>
</evidence>
<dbReference type="PIRSF" id="PIRSF015592">
    <property type="entry name" value="Prld-crbxl_pptds"/>
    <property type="match status" value="1"/>
</dbReference>
<dbReference type="InterPro" id="IPR033693">
    <property type="entry name" value="PGPEP1_Glu_AS"/>
</dbReference>
<dbReference type="SUPFAM" id="SSF53182">
    <property type="entry name" value="Pyrrolidone carboxyl peptidase (pyroglutamate aminopeptidase)"/>
    <property type="match status" value="1"/>
</dbReference>
<dbReference type="InterPro" id="IPR000816">
    <property type="entry name" value="Peptidase_C15"/>
</dbReference>
<comment type="function">
    <text evidence="2 9">Removes 5-oxoproline from various penultimate amino acid residues except L-proline.</text>
</comment>
<dbReference type="Proteomes" id="UP000182835">
    <property type="component" value="Unassembled WGS sequence"/>
</dbReference>